<reference evidence="1 2" key="1">
    <citation type="journal article" date="2016" name="Nat. Commun.">
        <title>Thousands of microbial genomes shed light on interconnected biogeochemical processes in an aquifer system.</title>
        <authorList>
            <person name="Anantharaman K."/>
            <person name="Brown C.T."/>
            <person name="Hug L.A."/>
            <person name="Sharon I."/>
            <person name="Castelle C.J."/>
            <person name="Probst A.J."/>
            <person name="Thomas B.C."/>
            <person name="Singh A."/>
            <person name="Wilkins M.J."/>
            <person name="Karaoz U."/>
            <person name="Brodie E.L."/>
            <person name="Williams K.H."/>
            <person name="Hubbard S.S."/>
            <person name="Banfield J.F."/>
        </authorList>
    </citation>
    <scope>NUCLEOTIDE SEQUENCE [LARGE SCALE GENOMIC DNA]</scope>
</reference>
<accession>A0A1G2PGZ5</accession>
<proteinExistence type="predicted"/>
<dbReference type="Proteomes" id="UP000178869">
    <property type="component" value="Unassembled WGS sequence"/>
</dbReference>
<sequence length="240" mass="28429">MASNNKNIVDAVIDKLNDLEFEGINLTRRAHEDSYIYWENPNHLEDVFRDYNLWRQKIKDFILNNQINSDLTGFFLEGDSVSPDIGLYEYRIDKGKTRKLLKNIRNETSKKLGYLRKLKRQESDKISINKLKENPKRIYFDETNRQLKYRGVAIPLLRGRRTETDNLFLTCRAMCKRKPHVEVSWDEIAQEEKIHDDAGDFSEKAKGAVRNAVMNLNRKSKETFGLPLFRWHRGMITRLY</sequence>
<name>A0A1G2PGZ5_9BACT</name>
<evidence type="ECO:0000313" key="2">
    <source>
        <dbReference type="Proteomes" id="UP000178869"/>
    </source>
</evidence>
<comment type="caution">
    <text evidence="1">The sequence shown here is derived from an EMBL/GenBank/DDBJ whole genome shotgun (WGS) entry which is preliminary data.</text>
</comment>
<dbReference type="EMBL" id="MHSR01000011">
    <property type="protein sequence ID" value="OHA46891.1"/>
    <property type="molecule type" value="Genomic_DNA"/>
</dbReference>
<dbReference type="AlphaFoldDB" id="A0A1G2PGZ5"/>
<protein>
    <submittedName>
        <fullName evidence="1">Uncharacterized protein</fullName>
    </submittedName>
</protein>
<evidence type="ECO:0000313" key="1">
    <source>
        <dbReference type="EMBL" id="OHA46891.1"/>
    </source>
</evidence>
<organism evidence="1 2">
    <name type="scientific">Candidatus Terrybacteria bacterium RIFCSPHIGHO2_01_FULL_43_35</name>
    <dbReference type="NCBI Taxonomy" id="1802361"/>
    <lineage>
        <taxon>Bacteria</taxon>
        <taxon>Candidatus Terryibacteriota</taxon>
    </lineage>
</organism>
<gene>
    <name evidence="1" type="ORF">A2828_03135</name>
</gene>